<reference evidence="2" key="1">
    <citation type="submission" date="2017-12" db="EMBL/GenBank/DDBJ databases">
        <title>FDA dAtabase for Regulatory Grade micrObial Sequences (FDA-ARGOS): Supporting development and validation of Infectious Disease Dx tests.</title>
        <authorList>
            <person name="Kerrigan L."/>
            <person name="Tallon L.J."/>
            <person name="Sadzewicz L."/>
            <person name="Sengamalay N."/>
            <person name="Ott S."/>
            <person name="Godinez A."/>
            <person name="Nagaraj S."/>
            <person name="Vavikolanu K."/>
            <person name="Vyas G."/>
            <person name="Nadendla S."/>
            <person name="Aluvathingal J."/>
            <person name="Sichtig H."/>
        </authorList>
    </citation>
    <scope>NUCLEOTIDE SEQUENCE [LARGE SCALE GENOMIC DNA]</scope>
    <source>
        <strain evidence="2">FDAARGOS_200</strain>
    </source>
</reference>
<dbReference type="EMBL" id="NBTX02000004">
    <property type="protein sequence ID" value="PNL62662.1"/>
    <property type="molecule type" value="Genomic_DNA"/>
</dbReference>
<name>A0AAX0WWI0_9GAMM</name>
<dbReference type="Proteomes" id="UP000192511">
    <property type="component" value="Unassembled WGS sequence"/>
</dbReference>
<accession>A0AAX0WWI0</accession>
<proteinExistence type="predicted"/>
<comment type="caution">
    <text evidence="2">The sequence shown here is derived from an EMBL/GenBank/DDBJ whole genome shotgun (WGS) entry which is preliminary data.</text>
</comment>
<feature type="compositionally biased region" description="Low complexity" evidence="1">
    <location>
        <begin position="117"/>
        <end position="130"/>
    </location>
</feature>
<feature type="region of interest" description="Disordered" evidence="1">
    <location>
        <begin position="113"/>
        <end position="158"/>
    </location>
</feature>
<feature type="compositionally biased region" description="Polar residues" evidence="1">
    <location>
        <begin position="146"/>
        <end position="155"/>
    </location>
</feature>
<evidence type="ECO:0008006" key="4">
    <source>
        <dbReference type="Google" id="ProtNLM"/>
    </source>
</evidence>
<dbReference type="AlphaFoldDB" id="A0AAX0WWI0"/>
<evidence type="ECO:0000313" key="3">
    <source>
        <dbReference type="Proteomes" id="UP000192511"/>
    </source>
</evidence>
<protein>
    <recommendedName>
        <fullName evidence="4">Protein LvrA</fullName>
    </recommendedName>
</protein>
<evidence type="ECO:0000256" key="1">
    <source>
        <dbReference type="SAM" id="MobiDB-lite"/>
    </source>
</evidence>
<keyword evidence="3" id="KW-1185">Reference proteome</keyword>
<gene>
    <name evidence="2" type="ORF">A6J39_016410</name>
</gene>
<sequence length="305" mass="35297">MKREMGFLFVNTDELSALMGLPYIQQSAYLLGIRPYMDRETFLVGVKRKISYQQLSEALYIEPHQGFEHSGSPSRQQLRRIIYALERAGLVEIQSIGKQLILKCLLADSDLPVQNKPDTNPTHQPNTNPNDKNNIKSLGYDKNYRKPNTVTNTKPDTPHNSEDMYVCVRQQFQKFWSLYPQKQDETRAYQEFFKLRPDDNLFSQILDALQEQIQNRQEMELSGEWVPKWKFPANWIAQQCWNDALLPLRTQEQTHASNQTSSRKKSAADILAESCKDASFNFDFEDNPISECASNVIQFGTTTDK</sequence>
<organism evidence="2 3">
    <name type="scientific">Legionella anisa</name>
    <dbReference type="NCBI Taxonomy" id="28082"/>
    <lineage>
        <taxon>Bacteria</taxon>
        <taxon>Pseudomonadati</taxon>
        <taxon>Pseudomonadota</taxon>
        <taxon>Gammaproteobacteria</taxon>
        <taxon>Legionellales</taxon>
        <taxon>Legionellaceae</taxon>
        <taxon>Legionella</taxon>
    </lineage>
</organism>
<evidence type="ECO:0000313" key="2">
    <source>
        <dbReference type="EMBL" id="PNL62662.1"/>
    </source>
</evidence>